<dbReference type="EMBL" id="JBDPGJ010000014">
    <property type="protein sequence ID" value="MEX0409767.1"/>
    <property type="molecule type" value="Genomic_DNA"/>
</dbReference>
<dbReference type="Gene3D" id="1.10.443.10">
    <property type="entry name" value="Intergrase catalytic core"/>
    <property type="match status" value="1"/>
</dbReference>
<dbReference type="Proteomes" id="UP001556692">
    <property type="component" value="Unassembled WGS sequence"/>
</dbReference>
<evidence type="ECO:0000313" key="6">
    <source>
        <dbReference type="EMBL" id="MEX0409767.1"/>
    </source>
</evidence>
<protein>
    <recommendedName>
        <fullName evidence="5">Core-binding (CB) domain-containing protein</fullName>
    </recommendedName>
</protein>
<dbReference type="InterPro" id="IPR013762">
    <property type="entry name" value="Integrase-like_cat_sf"/>
</dbReference>
<keyword evidence="1" id="KW-0229">DNA integration</keyword>
<proteinExistence type="predicted"/>
<evidence type="ECO:0000256" key="1">
    <source>
        <dbReference type="ARBA" id="ARBA00022908"/>
    </source>
</evidence>
<sequence length="268" mass="30430">MSDIRKRVSSKGTTYQVRYPSKKAKSGYTYATFDTMKEAREFIETGRAHRANGEIRSTIRTVDQAIDKWLRICEKEGLNGRDPVTTYTLKNYRYLTSIITTYEWGKQIGELQPTDIVEFRSWLLKNYSRYLSREALSLLQSVLKEMAKRGHVGSNVASGITVNSSSRYDQPVTPPTVAEFQLLLAAADKLANSKNAQIASSWQRYRPMLYLAGDTGMRPGEYLALPCFNINQEQVKVDRAVERGGYKISVTKTRAGWRWIVTIKSVSG</sequence>
<feature type="domain" description="Core-binding (CB)" evidence="5">
    <location>
        <begin position="60"/>
        <end position="151"/>
    </location>
</feature>
<dbReference type="Gene3D" id="1.10.150.130">
    <property type="match status" value="1"/>
</dbReference>
<gene>
    <name evidence="6" type="ORF">ABGN05_29510</name>
</gene>
<evidence type="ECO:0000313" key="7">
    <source>
        <dbReference type="Proteomes" id="UP001556692"/>
    </source>
</evidence>
<dbReference type="InterPro" id="IPR011010">
    <property type="entry name" value="DNA_brk_join_enz"/>
</dbReference>
<dbReference type="InterPro" id="IPR044068">
    <property type="entry name" value="CB"/>
</dbReference>
<dbReference type="InterPro" id="IPR010998">
    <property type="entry name" value="Integrase_recombinase_N"/>
</dbReference>
<comment type="caution">
    <text evidence="6">The sequence shown here is derived from an EMBL/GenBank/DDBJ whole genome shotgun (WGS) entry which is preliminary data.</text>
</comment>
<organism evidence="6 7">
    <name type="scientific">Aquibium pacificus</name>
    <dbReference type="NCBI Taxonomy" id="3153579"/>
    <lineage>
        <taxon>Bacteria</taxon>
        <taxon>Pseudomonadati</taxon>
        <taxon>Pseudomonadota</taxon>
        <taxon>Alphaproteobacteria</taxon>
        <taxon>Hyphomicrobiales</taxon>
        <taxon>Phyllobacteriaceae</taxon>
        <taxon>Aquibium</taxon>
    </lineage>
</organism>
<accession>A0ABV3SSH9</accession>
<evidence type="ECO:0000256" key="4">
    <source>
        <dbReference type="PROSITE-ProRule" id="PRU01248"/>
    </source>
</evidence>
<dbReference type="RefSeq" id="WP_367957634.1">
    <property type="nucleotide sequence ID" value="NZ_JBDPGJ010000014.1"/>
</dbReference>
<keyword evidence="3" id="KW-0233">DNA recombination</keyword>
<reference evidence="6 7" key="1">
    <citation type="submission" date="2024-05" db="EMBL/GenBank/DDBJ databases">
        <authorList>
            <person name="Jiang F."/>
        </authorList>
    </citation>
    <scope>NUCLEOTIDE SEQUENCE [LARGE SCALE GENOMIC DNA]</scope>
    <source>
        <strain evidence="6 7">LZ166</strain>
    </source>
</reference>
<evidence type="ECO:0000256" key="2">
    <source>
        <dbReference type="ARBA" id="ARBA00023125"/>
    </source>
</evidence>
<dbReference type="SUPFAM" id="SSF56349">
    <property type="entry name" value="DNA breaking-rejoining enzymes"/>
    <property type="match status" value="1"/>
</dbReference>
<keyword evidence="7" id="KW-1185">Reference proteome</keyword>
<evidence type="ECO:0000256" key="3">
    <source>
        <dbReference type="ARBA" id="ARBA00023172"/>
    </source>
</evidence>
<name>A0ABV3SSH9_9HYPH</name>
<keyword evidence="2 4" id="KW-0238">DNA-binding</keyword>
<dbReference type="PROSITE" id="PS51900">
    <property type="entry name" value="CB"/>
    <property type="match status" value="1"/>
</dbReference>
<evidence type="ECO:0000259" key="5">
    <source>
        <dbReference type="PROSITE" id="PS51900"/>
    </source>
</evidence>